<proteinExistence type="predicted"/>
<evidence type="ECO:0000256" key="3">
    <source>
        <dbReference type="ARBA" id="ARBA00023157"/>
    </source>
</evidence>
<dbReference type="FunFam" id="2.60.120.290:FF:000013">
    <property type="entry name" value="Membrane frizzled-related protein"/>
    <property type="match status" value="1"/>
</dbReference>
<dbReference type="InterPro" id="IPR000859">
    <property type="entry name" value="CUB_dom"/>
</dbReference>
<feature type="domain" description="CUB" evidence="8">
    <location>
        <begin position="406"/>
        <end position="524"/>
    </location>
</feature>
<accession>A0A3Q3BES6</accession>
<sequence>MLAFLFLCSVFITHGVRGQTTSEMETETSSGVVSCGGYFYGSSGTFSSPNYPNHYPNNADCIWYIRPNRQIVELKFFNVNTECSYDDIYVYDGSYTGSRLLGKFCYSNRTTFYSTQQYLTVRFRSDSSVNYPGFYATYSVVAEGLCENNCGYQVGNCSCSASCEYWGKCCADYREVCLATTVPTAPTSSTGHISCRYNCGSHLGSCSCSSSCRYYGNCCHDYYSYCESTTNSPSSARPSCRYNCGSYMGSCSCSSSCEYRGNCCPDYYSYCSSTTNSPTAAQPSCRYNCGYYLGNCSCASSCRYYGSCCHDYYSYCSSSTNRPVTARPSCRYNCGSHLGSCSCSSSCRYYGNCCHDYYSYCSSSTNSPVTARPSCRYNCGSHMGSCSCSSSCQYYGNCCHDYSYYCAATTPPVSSCGGALWNSGTFSSPNHPGYYHDNAYCLWQLRASYDQRIFLAFTYLQLENCCSCDYISVYDGPSVNSQFLGKVCNNSLSTFYSSSNYMTVVFRTDGSVVGRGFSAEFMSSLNPNSGRVDCSSDNMNIVIDRSYLNSLGYDGHNLYLDDPYCRPQVSSYQVVFSFPLNTCGNVRKFVNGKVVYTNTLRGFPSTHGEITRQSHLKMKVNCLMQPDSVSQTLFVVHPKNISSISGSGRYNTSMAFYTSSSFYYEVTEVPYEVTLNQNLYVQVNMRRPDSSLVLFLDTCVASPTPFDFHTRAYYLVRDGCRVDNTYQPISTGTSYRARFTFRAFQFLRATDSVYLQCKVVICPASDGNSRCRRGCSRRVARELESEHHSQTLVLGPIKLKESEKKKEEEPEKQNKA</sequence>
<reference evidence="11" key="2">
    <citation type="submission" date="2025-09" db="UniProtKB">
        <authorList>
            <consortium name="Ensembl"/>
        </authorList>
    </citation>
    <scope>IDENTIFICATION</scope>
</reference>
<dbReference type="InterPro" id="IPR048290">
    <property type="entry name" value="ZP_chr"/>
</dbReference>
<dbReference type="FunFam" id="2.60.120.290:FF:000005">
    <property type="entry name" value="Procollagen C-endopeptidase enhancer 1"/>
    <property type="match status" value="1"/>
</dbReference>
<dbReference type="RefSeq" id="XP_017283097.1">
    <property type="nucleotide sequence ID" value="XM_017427608.3"/>
</dbReference>
<dbReference type="PROSITE" id="PS01180">
    <property type="entry name" value="CUB"/>
    <property type="match status" value="2"/>
</dbReference>
<dbReference type="FunFam" id="2.60.40.4100:FF:000005">
    <property type="entry name" value="Deleted in malignant brain tumors 1"/>
    <property type="match status" value="1"/>
</dbReference>
<organism evidence="11 12">
    <name type="scientific">Kryptolebias marmoratus</name>
    <name type="common">Mangrove killifish</name>
    <name type="synonym">Rivulus marmoratus</name>
    <dbReference type="NCBI Taxonomy" id="37003"/>
    <lineage>
        <taxon>Eukaryota</taxon>
        <taxon>Metazoa</taxon>
        <taxon>Chordata</taxon>
        <taxon>Craniata</taxon>
        <taxon>Vertebrata</taxon>
        <taxon>Euteleostomi</taxon>
        <taxon>Actinopterygii</taxon>
        <taxon>Neopterygii</taxon>
        <taxon>Teleostei</taxon>
        <taxon>Neoteleostei</taxon>
        <taxon>Acanthomorphata</taxon>
        <taxon>Ovalentaria</taxon>
        <taxon>Atherinomorphae</taxon>
        <taxon>Cyprinodontiformes</taxon>
        <taxon>Rivulidae</taxon>
        <taxon>Kryptolebias</taxon>
    </lineage>
</organism>
<evidence type="ECO:0000259" key="9">
    <source>
        <dbReference type="PROSITE" id="PS50958"/>
    </source>
</evidence>
<dbReference type="InterPro" id="IPR001507">
    <property type="entry name" value="ZP_dom"/>
</dbReference>
<dbReference type="SUPFAM" id="SSF90188">
    <property type="entry name" value="Somatomedin B domain"/>
    <property type="match status" value="6"/>
</dbReference>
<dbReference type="SMART" id="SM00201">
    <property type="entry name" value="SO"/>
    <property type="match status" value="6"/>
</dbReference>
<dbReference type="InterPro" id="IPR042235">
    <property type="entry name" value="ZP-C_dom"/>
</dbReference>
<dbReference type="KEGG" id="kmr:108242640"/>
<dbReference type="Pfam" id="PF00100">
    <property type="entry name" value="Zona_pellucida"/>
    <property type="match status" value="1"/>
</dbReference>
<feature type="region of interest" description="Disordered" evidence="6">
    <location>
        <begin position="786"/>
        <end position="816"/>
    </location>
</feature>
<keyword evidence="1 7" id="KW-0732">Signal</keyword>
<dbReference type="PANTHER" id="PTHR14002:SF38">
    <property type="entry name" value="CUB AND ZONA PELLUCIDA-LIKE DOMAIN-CONTAINING PROTEIN 1"/>
    <property type="match status" value="1"/>
</dbReference>
<dbReference type="CDD" id="cd00041">
    <property type="entry name" value="CUB"/>
    <property type="match status" value="2"/>
</dbReference>
<feature type="domain" description="SMB" evidence="9">
    <location>
        <begin position="191"/>
        <end position="230"/>
    </location>
</feature>
<feature type="domain" description="SMB" evidence="9">
    <location>
        <begin position="281"/>
        <end position="320"/>
    </location>
</feature>
<dbReference type="PROSITE" id="PS50958">
    <property type="entry name" value="SMB_2"/>
    <property type="match status" value="6"/>
</dbReference>
<dbReference type="InterPro" id="IPR001212">
    <property type="entry name" value="Somatomedin_B_dom"/>
</dbReference>
<keyword evidence="4" id="KW-0325">Glycoprotein</keyword>
<dbReference type="Gene3D" id="4.10.410.20">
    <property type="match status" value="4"/>
</dbReference>
<dbReference type="GeneID" id="108242640"/>
<dbReference type="CTD" id="555768"/>
<evidence type="ECO:0000313" key="12">
    <source>
        <dbReference type="Proteomes" id="UP000264800"/>
    </source>
</evidence>
<evidence type="ECO:0000256" key="4">
    <source>
        <dbReference type="ARBA" id="ARBA00023180"/>
    </source>
</evidence>
<evidence type="ECO:0000313" key="11">
    <source>
        <dbReference type="Ensembl" id="ENSKMAP00000028135.1"/>
    </source>
</evidence>
<dbReference type="SMART" id="SM00042">
    <property type="entry name" value="CUB"/>
    <property type="match status" value="2"/>
</dbReference>
<dbReference type="InterPro" id="IPR055355">
    <property type="entry name" value="ZP-C"/>
</dbReference>
<evidence type="ECO:0000259" key="8">
    <source>
        <dbReference type="PROSITE" id="PS01180"/>
    </source>
</evidence>
<feature type="domain" description="SMB" evidence="9">
    <location>
        <begin position="371"/>
        <end position="410"/>
    </location>
</feature>
<dbReference type="SUPFAM" id="SSF49854">
    <property type="entry name" value="Spermadhesin, CUB domain"/>
    <property type="match status" value="2"/>
</dbReference>
<dbReference type="Pfam" id="PF01033">
    <property type="entry name" value="Somatomedin_B"/>
    <property type="match status" value="1"/>
</dbReference>
<dbReference type="AlphaFoldDB" id="A0A3Q3BES6"/>
<dbReference type="Pfam" id="PF00431">
    <property type="entry name" value="CUB"/>
    <property type="match status" value="2"/>
</dbReference>
<feature type="compositionally biased region" description="Basic and acidic residues" evidence="6">
    <location>
        <begin position="798"/>
        <end position="816"/>
    </location>
</feature>
<dbReference type="Proteomes" id="UP000264800">
    <property type="component" value="Unplaced"/>
</dbReference>
<comment type="caution">
    <text evidence="5">Lacks conserved residue(s) required for the propagation of feature annotation.</text>
</comment>
<dbReference type="InterPro" id="IPR036024">
    <property type="entry name" value="Somatomedin_B-like_dom_sf"/>
</dbReference>
<feature type="domain" description="ZP" evidence="10">
    <location>
        <begin position="533"/>
        <end position="778"/>
    </location>
</feature>
<evidence type="ECO:0000256" key="1">
    <source>
        <dbReference type="ARBA" id="ARBA00022729"/>
    </source>
</evidence>
<name>A0A3Q3BES6_KRYMA</name>
<evidence type="ECO:0000256" key="6">
    <source>
        <dbReference type="SAM" id="MobiDB-lite"/>
    </source>
</evidence>
<feature type="signal peptide" evidence="7">
    <location>
        <begin position="1"/>
        <end position="18"/>
    </location>
</feature>
<evidence type="ECO:0000256" key="2">
    <source>
        <dbReference type="ARBA" id="ARBA00022737"/>
    </source>
</evidence>
<reference evidence="11" key="1">
    <citation type="submission" date="2025-08" db="UniProtKB">
        <authorList>
            <consortium name="Ensembl"/>
        </authorList>
    </citation>
    <scope>IDENTIFICATION</scope>
</reference>
<feature type="domain" description="CUB" evidence="8">
    <location>
        <begin position="35"/>
        <end position="141"/>
    </location>
</feature>
<feature type="chain" id="PRO_5018610198" evidence="7">
    <location>
        <begin position="19"/>
        <end position="816"/>
    </location>
</feature>
<dbReference type="PANTHER" id="PTHR14002">
    <property type="entry name" value="ENDOGLIN/TGF-BETA RECEPTOR TYPE III"/>
    <property type="match status" value="1"/>
</dbReference>
<dbReference type="InterPro" id="IPR035914">
    <property type="entry name" value="Sperma_CUB_dom_sf"/>
</dbReference>
<keyword evidence="2" id="KW-0677">Repeat</keyword>
<dbReference type="Ensembl" id="ENSKMAT00000028488.1">
    <property type="protein sequence ID" value="ENSKMAP00000028135.1"/>
    <property type="gene ID" value="ENSKMAG00000020869.1"/>
</dbReference>
<dbReference type="OrthoDB" id="8446084at2759"/>
<keyword evidence="12" id="KW-1185">Reference proteome</keyword>
<evidence type="ECO:0000256" key="7">
    <source>
        <dbReference type="SAM" id="SignalP"/>
    </source>
</evidence>
<feature type="domain" description="SMB" evidence="9">
    <location>
        <begin position="236"/>
        <end position="275"/>
    </location>
</feature>
<feature type="domain" description="SMB" evidence="9">
    <location>
        <begin position="142"/>
        <end position="181"/>
    </location>
</feature>
<dbReference type="PROSITE" id="PS00524">
    <property type="entry name" value="SMB_1"/>
    <property type="match status" value="6"/>
</dbReference>
<dbReference type="Gene3D" id="2.60.40.4100">
    <property type="entry name" value="Zona pellucida, ZP-C domain"/>
    <property type="match status" value="1"/>
</dbReference>
<protein>
    <submittedName>
        <fullName evidence="11">CUB and zona pellucida-like domains 1, tandem duplicate 1</fullName>
    </submittedName>
</protein>
<dbReference type="PRINTS" id="PR00023">
    <property type="entry name" value="ZPELLUCIDA"/>
</dbReference>
<dbReference type="PROSITE" id="PS51034">
    <property type="entry name" value="ZP_2"/>
    <property type="match status" value="1"/>
</dbReference>
<feature type="domain" description="SMB" evidence="9">
    <location>
        <begin position="326"/>
        <end position="365"/>
    </location>
</feature>
<dbReference type="SMART" id="SM00241">
    <property type="entry name" value="ZP"/>
    <property type="match status" value="1"/>
</dbReference>
<dbReference type="Gene3D" id="2.60.120.290">
    <property type="entry name" value="Spermadhesin, CUB domain"/>
    <property type="match status" value="2"/>
</dbReference>
<dbReference type="Gene3D" id="2.60.40.3210">
    <property type="entry name" value="Zona pellucida, ZP-N domain"/>
    <property type="match status" value="1"/>
</dbReference>
<dbReference type="GeneTree" id="ENSGT00940000165331"/>
<evidence type="ECO:0000259" key="10">
    <source>
        <dbReference type="PROSITE" id="PS51034"/>
    </source>
</evidence>
<keyword evidence="3" id="KW-1015">Disulfide bond</keyword>
<evidence type="ECO:0000256" key="5">
    <source>
        <dbReference type="PROSITE-ProRule" id="PRU00059"/>
    </source>
</evidence>